<dbReference type="InterPro" id="IPR005467">
    <property type="entry name" value="His_kinase_dom"/>
</dbReference>
<dbReference type="GO" id="GO:0000155">
    <property type="term" value="F:phosphorelay sensor kinase activity"/>
    <property type="evidence" value="ECO:0007669"/>
    <property type="project" value="InterPro"/>
</dbReference>
<dbReference type="Pfam" id="PF00989">
    <property type="entry name" value="PAS"/>
    <property type="match status" value="1"/>
</dbReference>
<dbReference type="GO" id="GO:0006355">
    <property type="term" value="P:regulation of DNA-templated transcription"/>
    <property type="evidence" value="ECO:0007669"/>
    <property type="project" value="InterPro"/>
</dbReference>
<keyword evidence="8" id="KW-0902">Two-component regulatory system</keyword>
<evidence type="ECO:0000256" key="4">
    <source>
        <dbReference type="ARBA" id="ARBA00022679"/>
    </source>
</evidence>
<evidence type="ECO:0000256" key="6">
    <source>
        <dbReference type="ARBA" id="ARBA00022777"/>
    </source>
</evidence>
<dbReference type="PRINTS" id="PR00344">
    <property type="entry name" value="BCTRLSENSOR"/>
</dbReference>
<evidence type="ECO:0000313" key="13">
    <source>
        <dbReference type="Proteomes" id="UP000494218"/>
    </source>
</evidence>
<dbReference type="InterPro" id="IPR004358">
    <property type="entry name" value="Sig_transdc_His_kin-like_C"/>
</dbReference>
<keyword evidence="7" id="KW-0067">ATP-binding</keyword>
<dbReference type="PANTHER" id="PTHR43065">
    <property type="entry name" value="SENSOR HISTIDINE KINASE"/>
    <property type="match status" value="1"/>
</dbReference>
<feature type="region of interest" description="Disordered" evidence="9">
    <location>
        <begin position="47"/>
        <end position="67"/>
    </location>
</feature>
<dbReference type="SMART" id="SM00091">
    <property type="entry name" value="PAS"/>
    <property type="match status" value="1"/>
</dbReference>
<evidence type="ECO:0000256" key="2">
    <source>
        <dbReference type="ARBA" id="ARBA00012438"/>
    </source>
</evidence>
<evidence type="ECO:0000256" key="8">
    <source>
        <dbReference type="ARBA" id="ARBA00023012"/>
    </source>
</evidence>
<name>A0A6P2M5N0_BURL3</name>
<keyword evidence="3" id="KW-0597">Phosphoprotein</keyword>
<dbReference type="EMBL" id="CABVPW010000016">
    <property type="protein sequence ID" value="VWB77182.1"/>
    <property type="molecule type" value="Genomic_DNA"/>
</dbReference>
<accession>A0A6P2M5N0</accession>
<dbReference type="SMART" id="SM00387">
    <property type="entry name" value="HATPase_c"/>
    <property type="match status" value="1"/>
</dbReference>
<dbReference type="Gene3D" id="3.30.450.20">
    <property type="entry name" value="PAS domain"/>
    <property type="match status" value="1"/>
</dbReference>
<proteinExistence type="predicted"/>
<evidence type="ECO:0000256" key="5">
    <source>
        <dbReference type="ARBA" id="ARBA00022741"/>
    </source>
</evidence>
<dbReference type="InterPro" id="IPR003661">
    <property type="entry name" value="HisK_dim/P_dom"/>
</dbReference>
<dbReference type="AlphaFoldDB" id="A0A6P2M5N0"/>
<evidence type="ECO:0000256" key="3">
    <source>
        <dbReference type="ARBA" id="ARBA00022553"/>
    </source>
</evidence>
<keyword evidence="4" id="KW-0808">Transferase</keyword>
<dbReference type="SMART" id="SM00388">
    <property type="entry name" value="HisKA"/>
    <property type="match status" value="1"/>
</dbReference>
<dbReference type="InterPro" id="IPR013767">
    <property type="entry name" value="PAS_fold"/>
</dbReference>
<dbReference type="SUPFAM" id="SSF47384">
    <property type="entry name" value="Homodimeric domain of signal transducing histidine kinase"/>
    <property type="match status" value="1"/>
</dbReference>
<feature type="domain" description="PAS" evidence="11">
    <location>
        <begin position="109"/>
        <end position="186"/>
    </location>
</feature>
<protein>
    <recommendedName>
        <fullName evidence="2">histidine kinase</fullName>
        <ecNumber evidence="2">2.7.13.3</ecNumber>
    </recommendedName>
</protein>
<dbReference type="InterPro" id="IPR035965">
    <property type="entry name" value="PAS-like_dom_sf"/>
</dbReference>
<dbReference type="InterPro" id="IPR003594">
    <property type="entry name" value="HATPase_dom"/>
</dbReference>
<keyword evidence="5" id="KW-0547">Nucleotide-binding</keyword>
<organism evidence="12 13">
    <name type="scientific">Burkholderia lata (strain ATCC 17760 / DSM 23089 / LMG 22485 / NCIMB 9086 / R18194 / 383)</name>
    <dbReference type="NCBI Taxonomy" id="482957"/>
    <lineage>
        <taxon>Bacteria</taxon>
        <taxon>Pseudomonadati</taxon>
        <taxon>Pseudomonadota</taxon>
        <taxon>Betaproteobacteria</taxon>
        <taxon>Burkholderiales</taxon>
        <taxon>Burkholderiaceae</taxon>
        <taxon>Burkholderia</taxon>
        <taxon>Burkholderia cepacia complex</taxon>
    </lineage>
</organism>
<evidence type="ECO:0000259" key="10">
    <source>
        <dbReference type="PROSITE" id="PS50109"/>
    </source>
</evidence>
<gene>
    <name evidence="12" type="ORF">BLA23254_03629</name>
</gene>
<dbReference type="CDD" id="cd00130">
    <property type="entry name" value="PAS"/>
    <property type="match status" value="1"/>
</dbReference>
<dbReference type="NCBIfam" id="TIGR00229">
    <property type="entry name" value="sensory_box"/>
    <property type="match status" value="1"/>
</dbReference>
<dbReference type="Gene3D" id="3.30.565.10">
    <property type="entry name" value="Histidine kinase-like ATPase, C-terminal domain"/>
    <property type="match status" value="1"/>
</dbReference>
<dbReference type="SUPFAM" id="SSF55785">
    <property type="entry name" value="PYP-like sensor domain (PAS domain)"/>
    <property type="match status" value="1"/>
</dbReference>
<dbReference type="InterPro" id="IPR036890">
    <property type="entry name" value="HATPase_C_sf"/>
</dbReference>
<dbReference type="EC" id="2.7.13.3" evidence="2"/>
<dbReference type="InterPro" id="IPR000014">
    <property type="entry name" value="PAS"/>
</dbReference>
<dbReference type="GO" id="GO:0005524">
    <property type="term" value="F:ATP binding"/>
    <property type="evidence" value="ECO:0007669"/>
    <property type="project" value="UniProtKB-KW"/>
</dbReference>
<evidence type="ECO:0000259" key="11">
    <source>
        <dbReference type="PROSITE" id="PS50112"/>
    </source>
</evidence>
<evidence type="ECO:0000256" key="7">
    <source>
        <dbReference type="ARBA" id="ARBA00022840"/>
    </source>
</evidence>
<dbReference type="CDD" id="cd00082">
    <property type="entry name" value="HisKA"/>
    <property type="match status" value="1"/>
</dbReference>
<evidence type="ECO:0000313" key="12">
    <source>
        <dbReference type="EMBL" id="VWB77182.1"/>
    </source>
</evidence>
<dbReference type="Pfam" id="PF02518">
    <property type="entry name" value="HATPase_c"/>
    <property type="match status" value="1"/>
</dbReference>
<keyword evidence="6" id="KW-0418">Kinase</keyword>
<dbReference type="Gene3D" id="1.10.287.130">
    <property type="match status" value="1"/>
</dbReference>
<evidence type="ECO:0000256" key="9">
    <source>
        <dbReference type="SAM" id="MobiDB-lite"/>
    </source>
</evidence>
<dbReference type="Proteomes" id="UP000494218">
    <property type="component" value="Unassembled WGS sequence"/>
</dbReference>
<dbReference type="Pfam" id="PF00512">
    <property type="entry name" value="HisKA"/>
    <property type="match status" value="1"/>
</dbReference>
<comment type="catalytic activity">
    <reaction evidence="1">
        <text>ATP + protein L-histidine = ADP + protein N-phospho-L-histidine.</text>
        <dbReference type="EC" id="2.7.13.3"/>
    </reaction>
</comment>
<dbReference type="SUPFAM" id="SSF55874">
    <property type="entry name" value="ATPase domain of HSP90 chaperone/DNA topoisomerase II/histidine kinase"/>
    <property type="match status" value="1"/>
</dbReference>
<dbReference type="InterPro" id="IPR036097">
    <property type="entry name" value="HisK_dim/P_sf"/>
</dbReference>
<sequence>MSLSSLRTDLVPAHRLPPFFWRLLNWRRPDPSANGAVADSAIQVSPVSSERDTIDTPPRAVPHRKWGSGKMLSASGRRIAPTLFRATRAAGYIPWFGKRLRPGGGSRDAAASVRDALELVPVAIVGFDVQAGIGFANAQARAMFGYRADELIGRSEHDLFPGLFSDTAPEARAPVMSHAQSVGQTTQTVVAKRRDGGVFPAEVTTSTSRVDGMPTRLAVIVDCSERVELNRNRRELAHLTRISALGELAGSLAHELNQPLTAILSNAQAAQRFMDADPINLSEIRETLEDIVADNCRAGEIIRKMRALVSKGDVDLQPLDLGGIVSDVVLLVHSDAVLRGVRTTFDVDGDLPAVRGDKVQLQQVVLNLLLNAFDAVQGGFASDRVVAVRVWAEPDATVRMGVRDRGHGLTIDQIDRIFKPFYTSKPHGLGLGLSISRTIVTAHGGRLWAENNADRGASFYVALPSEGACREP</sequence>
<dbReference type="PANTHER" id="PTHR43065:SF10">
    <property type="entry name" value="PEROXIDE STRESS-ACTIVATED HISTIDINE KINASE MAK3"/>
    <property type="match status" value="1"/>
</dbReference>
<evidence type="ECO:0000256" key="1">
    <source>
        <dbReference type="ARBA" id="ARBA00000085"/>
    </source>
</evidence>
<feature type="domain" description="Histidine kinase" evidence="10">
    <location>
        <begin position="251"/>
        <end position="467"/>
    </location>
</feature>
<dbReference type="PROSITE" id="PS50112">
    <property type="entry name" value="PAS"/>
    <property type="match status" value="1"/>
</dbReference>
<dbReference type="PROSITE" id="PS50109">
    <property type="entry name" value="HIS_KIN"/>
    <property type="match status" value="1"/>
</dbReference>
<reference evidence="12 13" key="1">
    <citation type="submission" date="2019-09" db="EMBL/GenBank/DDBJ databases">
        <authorList>
            <person name="Depoorter E."/>
        </authorList>
    </citation>
    <scope>NUCLEOTIDE SEQUENCE [LARGE SCALE GENOMIC DNA]</scope>
    <source>
        <strain evidence="12">LMG 23254</strain>
    </source>
</reference>